<sequence length="289" mass="33307">MSRSRSSSPCSSGSSPSSRFKSFQEIRSGLRSHFTPSFSKFSPSEGQQGRQASPQRQIERQQSFEYDIDPPLNPLKLKGYKLSTKRKLMTPELAEDLRQNIPSVLQISHSWTLRYSLEQDGTSLNTLYAKCEPQVGENVRRRRGYFMVVMDSHGDRFGAYLNDYLRPQDGRHYYGNGDCFLWKTERTKVKKLKKQEDKLIDLGSDEEEYEERDSEVLRLKVFPYTSINDFIIYSNHEFISIGSGNGKFGLWIDSSFVQGATDSVETFGNEPLSRDRKFSILGLEIWKVD</sequence>
<comment type="subcellular location">
    <subcellularLocation>
        <location evidence="1">Mitochondrion</location>
    </subcellularLocation>
</comment>
<evidence type="ECO:0000313" key="7">
    <source>
        <dbReference type="EMBL" id="VEU24253.1"/>
    </source>
</evidence>
<feature type="domain" description="TLDc" evidence="6">
    <location>
        <begin position="87"/>
        <end position="289"/>
    </location>
</feature>
<feature type="compositionally biased region" description="Low complexity" evidence="5">
    <location>
        <begin position="1"/>
        <end position="19"/>
    </location>
</feature>
<reference evidence="7 8" key="1">
    <citation type="submission" date="2018-12" db="EMBL/GenBank/DDBJ databases">
        <authorList>
            <person name="Tiukova I."/>
            <person name="Dainat J."/>
        </authorList>
    </citation>
    <scope>NUCLEOTIDE SEQUENCE [LARGE SCALE GENOMIC DNA]</scope>
</reference>
<dbReference type="SMART" id="SM00584">
    <property type="entry name" value="TLDc"/>
    <property type="match status" value="1"/>
</dbReference>
<dbReference type="GO" id="GO:0005634">
    <property type="term" value="C:nucleus"/>
    <property type="evidence" value="ECO:0007669"/>
    <property type="project" value="TreeGrafter"/>
</dbReference>
<keyword evidence="8" id="KW-1185">Reference proteome</keyword>
<accession>A0A448YTL7</accession>
<dbReference type="InterPro" id="IPR006571">
    <property type="entry name" value="TLDc_dom"/>
</dbReference>
<evidence type="ECO:0000256" key="1">
    <source>
        <dbReference type="ARBA" id="ARBA00004173"/>
    </source>
</evidence>
<dbReference type="STRING" id="13370.A0A448YTL7"/>
<evidence type="ECO:0000259" key="6">
    <source>
        <dbReference type="PROSITE" id="PS51886"/>
    </source>
</evidence>
<dbReference type="PROSITE" id="PS51886">
    <property type="entry name" value="TLDC"/>
    <property type="match status" value="1"/>
</dbReference>
<dbReference type="InParanoid" id="A0A448YTL7"/>
<proteinExistence type="inferred from homology"/>
<gene>
    <name evidence="7" type="ORF">BRENAR_LOCUS4981</name>
</gene>
<dbReference type="OrthoDB" id="26679at2759"/>
<dbReference type="PANTHER" id="PTHR23354:SF62">
    <property type="entry name" value="MUSTARD, ISOFORM V"/>
    <property type="match status" value="1"/>
</dbReference>
<evidence type="ECO:0000313" key="8">
    <source>
        <dbReference type="Proteomes" id="UP000290900"/>
    </source>
</evidence>
<name>A0A448YTL7_BRENA</name>
<dbReference type="GO" id="GO:0006979">
    <property type="term" value="P:response to oxidative stress"/>
    <property type="evidence" value="ECO:0007669"/>
    <property type="project" value="TreeGrafter"/>
</dbReference>
<dbReference type="GO" id="GO:0005739">
    <property type="term" value="C:mitochondrion"/>
    <property type="evidence" value="ECO:0007669"/>
    <property type="project" value="UniProtKB-SubCell"/>
</dbReference>
<dbReference type="FunCoup" id="A0A448YTL7">
    <property type="interactions" value="14"/>
</dbReference>
<keyword evidence="3" id="KW-0496">Mitochondrion</keyword>
<feature type="compositionally biased region" description="Polar residues" evidence="5">
    <location>
        <begin position="34"/>
        <end position="64"/>
    </location>
</feature>
<dbReference type="EMBL" id="CAACVR010000075">
    <property type="protein sequence ID" value="VEU24253.1"/>
    <property type="molecule type" value="Genomic_DNA"/>
</dbReference>
<evidence type="ECO:0000256" key="3">
    <source>
        <dbReference type="ARBA" id="ARBA00023128"/>
    </source>
</evidence>
<dbReference type="Proteomes" id="UP000290900">
    <property type="component" value="Unassembled WGS sequence"/>
</dbReference>
<evidence type="ECO:0000256" key="2">
    <source>
        <dbReference type="ARBA" id="ARBA00009540"/>
    </source>
</evidence>
<dbReference type="AlphaFoldDB" id="A0A448YTL7"/>
<evidence type="ECO:0000256" key="4">
    <source>
        <dbReference type="ARBA" id="ARBA00040604"/>
    </source>
</evidence>
<protein>
    <recommendedName>
        <fullName evidence="4">Oxidation resistance protein 1</fullName>
    </recommendedName>
</protein>
<evidence type="ECO:0000256" key="5">
    <source>
        <dbReference type="SAM" id="MobiDB-lite"/>
    </source>
</evidence>
<feature type="region of interest" description="Disordered" evidence="5">
    <location>
        <begin position="1"/>
        <end position="70"/>
    </location>
</feature>
<comment type="similarity">
    <text evidence="2">Belongs to the OXR1 family.</text>
</comment>
<dbReference type="Pfam" id="PF07534">
    <property type="entry name" value="TLD"/>
    <property type="match status" value="2"/>
</dbReference>
<dbReference type="PANTHER" id="PTHR23354">
    <property type="entry name" value="NUCLEOLAR PROTEIN 7/ESTROGEN RECEPTOR COACTIVATOR-RELATED"/>
    <property type="match status" value="1"/>
</dbReference>
<organism evidence="7 8">
    <name type="scientific">Brettanomyces naardenensis</name>
    <name type="common">Yeast</name>
    <dbReference type="NCBI Taxonomy" id="13370"/>
    <lineage>
        <taxon>Eukaryota</taxon>
        <taxon>Fungi</taxon>
        <taxon>Dikarya</taxon>
        <taxon>Ascomycota</taxon>
        <taxon>Saccharomycotina</taxon>
        <taxon>Pichiomycetes</taxon>
        <taxon>Pichiales</taxon>
        <taxon>Pichiaceae</taxon>
        <taxon>Brettanomyces</taxon>
    </lineage>
</organism>